<accession>A0A0M7FJA1</accession>
<dbReference type="KEGG" id="bpdz:BBN53_20260"/>
<dbReference type="Proteomes" id="UP000053096">
    <property type="component" value="Unassembled WGS sequence"/>
</dbReference>
<evidence type="ECO:0000313" key="2">
    <source>
        <dbReference type="EMBL" id="CUI81124.1"/>
    </source>
</evidence>
<evidence type="ECO:0000313" key="1">
    <source>
        <dbReference type="EMBL" id="ANY18013.1"/>
    </source>
</evidence>
<dbReference type="EMBL" id="CP016440">
    <property type="protein sequence ID" value="ANY18013.1"/>
    <property type="molecule type" value="Genomic_DNA"/>
</dbReference>
<proteinExistence type="predicted"/>
<accession>A0A0J6C5D7</accession>
<reference evidence="2 3" key="1">
    <citation type="submission" date="2015-09" db="EMBL/GenBank/DDBJ databases">
        <authorList>
            <person name="Jackson K.R."/>
            <person name="Lunt B.L."/>
            <person name="Fisher J.N.B."/>
            <person name="Gardner A.V."/>
            <person name="Bailey M.E."/>
            <person name="Deus L.M."/>
            <person name="Earl A.S."/>
            <person name="Gibby P.D."/>
            <person name="Hartmann K.A."/>
            <person name="Liu J.E."/>
            <person name="Manci A.M."/>
            <person name="Nielsen D.A."/>
            <person name="Solomon M.B."/>
            <person name="Breakwell D.P."/>
            <person name="Burnett S.H."/>
            <person name="Grose J.H."/>
        </authorList>
    </citation>
    <scope>NUCLEOTIDE SEQUENCE [LARGE SCALE GENOMIC DNA]</scope>
    <source>
        <strain evidence="2 3">2789STDY5608636</strain>
    </source>
</reference>
<organism evidence="2 3">
    <name type="scientific">Bordetella pseudohinzii</name>
    <dbReference type="NCBI Taxonomy" id="1331258"/>
    <lineage>
        <taxon>Bacteria</taxon>
        <taxon>Pseudomonadati</taxon>
        <taxon>Pseudomonadota</taxon>
        <taxon>Betaproteobacteria</taxon>
        <taxon>Burkholderiales</taxon>
        <taxon>Alcaligenaceae</taxon>
        <taxon>Bordetella</taxon>
    </lineage>
</organism>
<dbReference type="Pfam" id="PF08889">
    <property type="entry name" value="WbqC"/>
    <property type="match status" value="1"/>
</dbReference>
<dbReference type="Proteomes" id="UP000092950">
    <property type="component" value="Chromosome"/>
</dbReference>
<dbReference type="AlphaFoldDB" id="A0A0J6C5D7"/>
<protein>
    <submittedName>
        <fullName evidence="1">WbmP</fullName>
    </submittedName>
    <submittedName>
        <fullName evidence="2">WbqC-like protein family</fullName>
    </submittedName>
</protein>
<dbReference type="EMBL" id="CYTV01000005">
    <property type="protein sequence ID" value="CUI81124.1"/>
    <property type="molecule type" value="Genomic_DNA"/>
</dbReference>
<dbReference type="RefSeq" id="WP_043207257.1">
    <property type="nucleotide sequence ID" value="NZ_CAJGUP010000229.1"/>
</dbReference>
<sequence length="238" mass="26497">MMTHRICAIHQPNFFPWLGYFDKIARSDVFILLDDVQYSHGSWTNRVQMRISGQPKWVTAPVDRSYHGGRAIRDMRFSPINRGWREKVSRAIAMSYARAPYFREAFPLVEAMLMRQTESLSEFNIGAIVEICALLGIPREKLLISSDLGAVSSATDLLIDLTRRAGADAYMCGGGTSGYQEDEKFRAAGIGLIYQGFRHPVYPQHGQTEFNTGLSIVDALMETGVQGTRSLLAGAGRG</sequence>
<dbReference type="InterPro" id="IPR014985">
    <property type="entry name" value="WbqC"/>
</dbReference>
<dbReference type="OrthoDB" id="3611744at2"/>
<evidence type="ECO:0000313" key="3">
    <source>
        <dbReference type="Proteomes" id="UP000053096"/>
    </source>
</evidence>
<name>A0A0J6C5D7_9BORD</name>
<reference evidence="1 4" key="2">
    <citation type="submission" date="2016-07" db="EMBL/GenBank/DDBJ databases">
        <title>Complete genome sequences of Bordetella pseudohinzii.</title>
        <authorList>
            <person name="Spilker T."/>
            <person name="Darrah R."/>
            <person name="LiPuma J.J."/>
        </authorList>
    </citation>
    <scope>NUCLEOTIDE SEQUENCE [LARGE SCALE GENOMIC DNA]</scope>
    <source>
        <strain evidence="1 4">HI4681</strain>
    </source>
</reference>
<keyword evidence="4" id="KW-1185">Reference proteome</keyword>
<gene>
    <name evidence="1" type="ORF">BBN53_20260</name>
    <name evidence="2" type="ORF">ERS370011_02359</name>
</gene>
<evidence type="ECO:0000313" key="4">
    <source>
        <dbReference type="Proteomes" id="UP000092950"/>
    </source>
</evidence>